<accession>A0A0B6YZT3</accession>
<organism evidence="2">
    <name type="scientific">Arion vulgaris</name>
    <dbReference type="NCBI Taxonomy" id="1028688"/>
    <lineage>
        <taxon>Eukaryota</taxon>
        <taxon>Metazoa</taxon>
        <taxon>Spiralia</taxon>
        <taxon>Lophotrochozoa</taxon>
        <taxon>Mollusca</taxon>
        <taxon>Gastropoda</taxon>
        <taxon>Heterobranchia</taxon>
        <taxon>Euthyneura</taxon>
        <taxon>Panpulmonata</taxon>
        <taxon>Eupulmonata</taxon>
        <taxon>Stylommatophora</taxon>
        <taxon>Helicina</taxon>
        <taxon>Arionoidea</taxon>
        <taxon>Arionidae</taxon>
        <taxon>Arion</taxon>
    </lineage>
</organism>
<feature type="region of interest" description="Disordered" evidence="1">
    <location>
        <begin position="75"/>
        <end position="94"/>
    </location>
</feature>
<dbReference type="EMBL" id="HACG01014341">
    <property type="protein sequence ID" value="CEK61206.1"/>
    <property type="molecule type" value="Transcribed_RNA"/>
</dbReference>
<feature type="compositionally biased region" description="Polar residues" evidence="1">
    <location>
        <begin position="78"/>
        <end position="94"/>
    </location>
</feature>
<proteinExistence type="predicted"/>
<gene>
    <name evidence="2" type="primary">ORF41606</name>
</gene>
<sequence>LQTYYNYFVQRGEEAPNIEIIHGKLKNRRGYYGQLMWNDKHYFPLEIMQNLEQAQQNVARLFCLTNEIPLLATEQHKSNVQQNHTTPQVQQNHT</sequence>
<evidence type="ECO:0000256" key="1">
    <source>
        <dbReference type="SAM" id="MobiDB-lite"/>
    </source>
</evidence>
<evidence type="ECO:0000313" key="2">
    <source>
        <dbReference type="EMBL" id="CEK61206.1"/>
    </source>
</evidence>
<feature type="non-terminal residue" evidence="2">
    <location>
        <position position="94"/>
    </location>
</feature>
<feature type="non-terminal residue" evidence="2">
    <location>
        <position position="1"/>
    </location>
</feature>
<dbReference type="AlphaFoldDB" id="A0A0B6YZT3"/>
<reference evidence="2" key="1">
    <citation type="submission" date="2014-12" db="EMBL/GenBank/DDBJ databases">
        <title>Insight into the proteome of Arion vulgaris.</title>
        <authorList>
            <person name="Aradska J."/>
            <person name="Bulat T."/>
            <person name="Smidak R."/>
            <person name="Sarate P."/>
            <person name="Gangsoo J."/>
            <person name="Sialana F."/>
            <person name="Bilban M."/>
            <person name="Lubec G."/>
        </authorList>
    </citation>
    <scope>NUCLEOTIDE SEQUENCE</scope>
    <source>
        <tissue evidence="2">Skin</tissue>
    </source>
</reference>
<name>A0A0B6YZT3_9EUPU</name>
<protein>
    <submittedName>
        <fullName evidence="2">Uncharacterized protein</fullName>
    </submittedName>
</protein>